<feature type="domain" description="DUF2087" evidence="1">
    <location>
        <begin position="132"/>
        <end position="203"/>
    </location>
</feature>
<evidence type="ECO:0000259" key="1">
    <source>
        <dbReference type="Pfam" id="PF09860"/>
    </source>
</evidence>
<dbReference type="Proteomes" id="UP000198702">
    <property type="component" value="Unassembled WGS sequence"/>
</dbReference>
<dbReference type="InterPro" id="IPR018656">
    <property type="entry name" value="DUF2087"/>
</dbReference>
<gene>
    <name evidence="2" type="ORF">SAMN04487751_1262</name>
</gene>
<name>A0A7Z7CWP2_9MICO</name>
<dbReference type="Pfam" id="PF09860">
    <property type="entry name" value="DUF2087"/>
    <property type="match status" value="1"/>
</dbReference>
<dbReference type="RefSeq" id="WP_051526176.1">
    <property type="nucleotide sequence ID" value="NZ_FOQZ01000001.1"/>
</dbReference>
<accession>A0A7Z7CWP2</accession>
<evidence type="ECO:0000313" key="3">
    <source>
        <dbReference type="Proteomes" id="UP000198702"/>
    </source>
</evidence>
<protein>
    <recommendedName>
        <fullName evidence="1">DUF2087 domain-containing protein</fullName>
    </recommendedName>
</protein>
<organism evidence="2 3">
    <name type="scientific">Microbacterium saccharophilum</name>
    <dbReference type="NCBI Taxonomy" id="1213358"/>
    <lineage>
        <taxon>Bacteria</taxon>
        <taxon>Bacillati</taxon>
        <taxon>Actinomycetota</taxon>
        <taxon>Actinomycetes</taxon>
        <taxon>Micrococcales</taxon>
        <taxon>Microbacteriaceae</taxon>
        <taxon>Microbacterium</taxon>
    </lineage>
</organism>
<sequence>MTRVRLELTPLSDDGDRRRWLLRVDDADVGWLDGVLEGGTVGLSFSVVQAARAQGVVGGAIGRILGLAPWGSEVSYALAVVPADLESAETARAAGFSLAGTDAQGNDVWRRDAPRPRPAKGDITRFLDAAGRIDRYPAAAAERRDLLRWVADRAIGHGEVLTETQVNERLARYAPGGDVAVLRRHLVDHALLERTASGSQYARVAD</sequence>
<reference evidence="2 3" key="1">
    <citation type="submission" date="2016-10" db="EMBL/GenBank/DDBJ databases">
        <authorList>
            <person name="Varghese N."/>
            <person name="Submissions S."/>
        </authorList>
    </citation>
    <scope>NUCLEOTIDE SEQUENCE [LARGE SCALE GENOMIC DNA]</scope>
    <source>
        <strain evidence="2 3">UNC380MFSha3.1</strain>
    </source>
</reference>
<proteinExistence type="predicted"/>
<dbReference type="AlphaFoldDB" id="A0A7Z7CWP2"/>
<comment type="caution">
    <text evidence="2">The sequence shown here is derived from an EMBL/GenBank/DDBJ whole genome shotgun (WGS) entry which is preliminary data.</text>
</comment>
<evidence type="ECO:0000313" key="2">
    <source>
        <dbReference type="EMBL" id="SFI34302.1"/>
    </source>
</evidence>
<dbReference type="EMBL" id="FOQZ01000001">
    <property type="protein sequence ID" value="SFI34302.1"/>
    <property type="molecule type" value="Genomic_DNA"/>
</dbReference>